<feature type="transmembrane region" description="Helical" evidence="6">
    <location>
        <begin position="170"/>
        <end position="188"/>
    </location>
</feature>
<dbReference type="EMBL" id="JAPFFM010000013">
    <property type="protein sequence ID" value="KAJ6723089.1"/>
    <property type="molecule type" value="Genomic_DNA"/>
</dbReference>
<accession>A0A9Q0Z6B5</accession>
<evidence type="ECO:0000256" key="1">
    <source>
        <dbReference type="ARBA" id="ARBA00004370"/>
    </source>
</evidence>
<proteinExistence type="predicted"/>
<evidence type="ECO:0000256" key="2">
    <source>
        <dbReference type="ARBA" id="ARBA00022448"/>
    </source>
</evidence>
<evidence type="ECO:0000256" key="3">
    <source>
        <dbReference type="ARBA" id="ARBA00022729"/>
    </source>
</evidence>
<keyword evidence="6" id="KW-0812">Transmembrane</keyword>
<dbReference type="GO" id="GO:0016020">
    <property type="term" value="C:membrane"/>
    <property type="evidence" value="ECO:0007669"/>
    <property type="project" value="UniProtKB-SubCell"/>
</dbReference>
<feature type="domain" description="DOMON" evidence="7">
    <location>
        <begin position="157"/>
        <end position="270"/>
    </location>
</feature>
<keyword evidence="4" id="KW-0249">Electron transport</keyword>
<dbReference type="SMART" id="SM00664">
    <property type="entry name" value="DoH"/>
    <property type="match status" value="1"/>
</dbReference>
<protein>
    <submittedName>
        <fullName evidence="8">CYTOCHROME B561 AND DOMON DOMAIN-CONTAINING PROTEIN</fullName>
    </submittedName>
</protein>
<comment type="subcellular location">
    <subcellularLocation>
        <location evidence="1">Membrane</location>
    </subcellularLocation>
</comment>
<dbReference type="CDD" id="cd09631">
    <property type="entry name" value="DOMON_DOH"/>
    <property type="match status" value="1"/>
</dbReference>
<dbReference type="PANTHER" id="PTHR23130">
    <property type="entry name" value="CYTOCHROME B561 AND DOMON DOMAIN-CONTAINING PROTEIN"/>
    <property type="match status" value="1"/>
</dbReference>
<organism evidence="8 9">
    <name type="scientific">Salix koriyanagi</name>
    <dbReference type="NCBI Taxonomy" id="2511006"/>
    <lineage>
        <taxon>Eukaryota</taxon>
        <taxon>Viridiplantae</taxon>
        <taxon>Streptophyta</taxon>
        <taxon>Embryophyta</taxon>
        <taxon>Tracheophyta</taxon>
        <taxon>Spermatophyta</taxon>
        <taxon>Magnoliopsida</taxon>
        <taxon>eudicotyledons</taxon>
        <taxon>Gunneridae</taxon>
        <taxon>Pentapetalae</taxon>
        <taxon>rosids</taxon>
        <taxon>fabids</taxon>
        <taxon>Malpighiales</taxon>
        <taxon>Salicaceae</taxon>
        <taxon>Saliceae</taxon>
        <taxon>Salix</taxon>
    </lineage>
</organism>
<dbReference type="InterPro" id="IPR005018">
    <property type="entry name" value="DOMON_domain"/>
</dbReference>
<reference evidence="8" key="2">
    <citation type="journal article" date="2023" name="Int. J. Mol. Sci.">
        <title>De Novo Assembly and Annotation of 11 Diverse Shrub Willow (Salix) Genomes Reveals Novel Gene Organization in Sex-Linked Regions.</title>
        <authorList>
            <person name="Hyden B."/>
            <person name="Feng K."/>
            <person name="Yates T.B."/>
            <person name="Jawdy S."/>
            <person name="Cereghino C."/>
            <person name="Smart L.B."/>
            <person name="Muchero W."/>
        </authorList>
    </citation>
    <scope>NUCLEOTIDE SEQUENCE</scope>
    <source>
        <tissue evidence="8">Shoot tip</tissue>
    </source>
</reference>
<dbReference type="AlphaFoldDB" id="A0A9Q0Z6B5"/>
<dbReference type="PANTHER" id="PTHR23130:SF115">
    <property type="entry name" value="OS01G0680900 PROTEIN"/>
    <property type="match status" value="1"/>
</dbReference>
<keyword evidence="2" id="KW-0813">Transport</keyword>
<evidence type="ECO:0000256" key="5">
    <source>
        <dbReference type="ARBA" id="ARBA00023136"/>
    </source>
</evidence>
<keyword evidence="3" id="KW-0732">Signal</keyword>
<dbReference type="PROSITE" id="PS50836">
    <property type="entry name" value="DOMON"/>
    <property type="match status" value="1"/>
</dbReference>
<evidence type="ECO:0000259" key="7">
    <source>
        <dbReference type="PROSITE" id="PS50836"/>
    </source>
</evidence>
<evidence type="ECO:0000256" key="4">
    <source>
        <dbReference type="ARBA" id="ARBA00022982"/>
    </source>
</evidence>
<gene>
    <name evidence="8" type="ORF">OIU74_007642</name>
</gene>
<name>A0A9Q0Z6B5_9ROSI</name>
<comment type="caution">
    <text evidence="8">The sequence shown here is derived from an EMBL/GenBank/DDBJ whole genome shotgun (WGS) entry which is preliminary data.</text>
</comment>
<evidence type="ECO:0000313" key="9">
    <source>
        <dbReference type="Proteomes" id="UP001151752"/>
    </source>
</evidence>
<evidence type="ECO:0000313" key="8">
    <source>
        <dbReference type="EMBL" id="KAJ6723089.1"/>
    </source>
</evidence>
<keyword evidence="9" id="KW-1185">Reference proteome</keyword>
<evidence type="ECO:0000256" key="6">
    <source>
        <dbReference type="SAM" id="Phobius"/>
    </source>
</evidence>
<sequence>MLLCNRPFLNGTDSSNNYSPSDHCLHFQVRDILSSCSGSFLATSCYGPSISMAKLRFQELRPVFVLLCFLFFVLRLGIFVAADDQSSESHKDDGYDFGVTEEDQIGDNSTASGGAYAAPNSVAMDQERSELCNTDMSSFLPPPYNNISNMVCRPVWNTFLLRYQKKEDNVVTFILSAVYTTGWVAMGFSKDGRMVGSSAMVGWFNRKGQARIKEYYLQGTRPSQVIEDAGELDLTKVPPAVVINGAMIYLAFQAKFEKPLASQPIILAFGTRFPNHFRLSSHDDKTTILFDFTAGSASRAHIHPGKMKKNHGCIRNPGMGSIPSFLGQQLYNKIDANIPSHRGIGIFALTLSILQAQERCQDPQVLELVPPLVRKDCPLLWSLQYSVGDPFRSCRDVMEDRLWFSNYYDSSHSYYSRNSVLVEGIGEDYYST</sequence>
<keyword evidence="6" id="KW-1133">Transmembrane helix</keyword>
<feature type="transmembrane region" description="Helical" evidence="6">
    <location>
        <begin position="63"/>
        <end position="82"/>
    </location>
</feature>
<dbReference type="Proteomes" id="UP001151752">
    <property type="component" value="Chromosome 14"/>
</dbReference>
<dbReference type="InterPro" id="IPR045266">
    <property type="entry name" value="DOH_DOMON"/>
</dbReference>
<dbReference type="Pfam" id="PF03351">
    <property type="entry name" value="DOMON"/>
    <property type="match status" value="1"/>
</dbReference>
<reference evidence="8" key="1">
    <citation type="submission" date="2022-11" db="EMBL/GenBank/DDBJ databases">
        <authorList>
            <person name="Hyden B.L."/>
            <person name="Feng K."/>
            <person name="Yates T."/>
            <person name="Jawdy S."/>
            <person name="Smart L.B."/>
            <person name="Muchero W."/>
        </authorList>
    </citation>
    <scope>NUCLEOTIDE SEQUENCE</scope>
    <source>
        <tissue evidence="8">Shoot tip</tissue>
    </source>
</reference>
<keyword evidence="5 6" id="KW-0472">Membrane</keyword>